<evidence type="ECO:0000313" key="2">
    <source>
        <dbReference type="Proteomes" id="UP001139157"/>
    </source>
</evidence>
<name>A0A9X2J192_9NOCA</name>
<comment type="caution">
    <text evidence="1">The sequence shown here is derived from an EMBL/GenBank/DDBJ whole genome shotgun (WGS) entry which is preliminary data.</text>
</comment>
<dbReference type="GO" id="GO:0016787">
    <property type="term" value="F:hydrolase activity"/>
    <property type="evidence" value="ECO:0007669"/>
    <property type="project" value="UniProtKB-KW"/>
</dbReference>
<dbReference type="InterPro" id="IPR023214">
    <property type="entry name" value="HAD_sf"/>
</dbReference>
<dbReference type="NCBIfam" id="TIGR01549">
    <property type="entry name" value="HAD-SF-IA-v1"/>
    <property type="match status" value="1"/>
</dbReference>
<dbReference type="RefSeq" id="WP_251915074.1">
    <property type="nucleotide sequence ID" value="NZ_JAMRXG010000011.1"/>
</dbReference>
<protein>
    <submittedName>
        <fullName evidence="1">HAD-IA family hydrolase</fullName>
    </submittedName>
</protein>
<keyword evidence="1" id="KW-0378">Hydrolase</keyword>
<dbReference type="SFLD" id="SFLDS00003">
    <property type="entry name" value="Haloacid_Dehalogenase"/>
    <property type="match status" value="1"/>
</dbReference>
<keyword evidence="2" id="KW-1185">Reference proteome</keyword>
<dbReference type="AlphaFoldDB" id="A0A9X2J192"/>
<dbReference type="EMBL" id="JAMRXG010000011">
    <property type="protein sequence ID" value="MCM6776741.1"/>
    <property type="molecule type" value="Genomic_DNA"/>
</dbReference>
<dbReference type="Gene3D" id="3.40.50.1000">
    <property type="entry name" value="HAD superfamily/HAD-like"/>
    <property type="match status" value="1"/>
</dbReference>
<accession>A0A9X2J192</accession>
<evidence type="ECO:0000313" key="1">
    <source>
        <dbReference type="EMBL" id="MCM6776741.1"/>
    </source>
</evidence>
<dbReference type="InterPro" id="IPR006439">
    <property type="entry name" value="HAD-SF_hydro_IA"/>
</dbReference>
<dbReference type="PANTHER" id="PTHR46649:SF4">
    <property type="entry name" value="HALOACID DEHALOGENASE-LIKE HYDROLASE (HAD) SUPERFAMILY PROTEIN"/>
    <property type="match status" value="1"/>
</dbReference>
<dbReference type="PANTHER" id="PTHR46649">
    <property type="match status" value="1"/>
</dbReference>
<proteinExistence type="predicted"/>
<dbReference type="InterPro" id="IPR036412">
    <property type="entry name" value="HAD-like_sf"/>
</dbReference>
<dbReference type="SFLD" id="SFLDG01129">
    <property type="entry name" value="C1.5:_HAD__Beta-PGM__Phosphata"/>
    <property type="match status" value="1"/>
</dbReference>
<gene>
    <name evidence="1" type="ORF">NDR86_24950</name>
</gene>
<dbReference type="Proteomes" id="UP001139157">
    <property type="component" value="Unassembled WGS sequence"/>
</dbReference>
<organism evidence="1 2">
    <name type="scientific">Nocardia pulmonis</name>
    <dbReference type="NCBI Taxonomy" id="2951408"/>
    <lineage>
        <taxon>Bacteria</taxon>
        <taxon>Bacillati</taxon>
        <taxon>Actinomycetota</taxon>
        <taxon>Actinomycetes</taxon>
        <taxon>Mycobacteriales</taxon>
        <taxon>Nocardiaceae</taxon>
        <taxon>Nocardia</taxon>
    </lineage>
</organism>
<dbReference type="SUPFAM" id="SSF56784">
    <property type="entry name" value="HAD-like"/>
    <property type="match status" value="1"/>
</dbReference>
<sequence length="239" mass="26018">MCESGHGTTRYAGRVTVEAVLFDFSGTLFRLEDDESWAADLITADGRPLDAEESAEILRRMTTPVGQAVTFDERAQYAWDHRDLDPALHRHAYLAVLRKSGLADAQAERLYARSVDPAGWTPYPDTGKVLEGLAAQGIPIAVVSNIAFDFRPAFAARGWDRHITAFALSYEIGTVKPDPGIFEWALERVGTRNALMVGDSEHADGGATAVGCRFALVDPAPTLERRTGLIDALSPYGLL</sequence>
<dbReference type="PRINTS" id="PR00413">
    <property type="entry name" value="HADHALOGNASE"/>
</dbReference>
<dbReference type="Pfam" id="PF00702">
    <property type="entry name" value="Hydrolase"/>
    <property type="match status" value="1"/>
</dbReference>
<reference evidence="1" key="1">
    <citation type="submission" date="2022-06" db="EMBL/GenBank/DDBJ databases">
        <title>Novel species in genus nocardia.</title>
        <authorList>
            <person name="Li F."/>
        </authorList>
    </citation>
    <scope>NUCLEOTIDE SEQUENCE</scope>
    <source>
        <strain evidence="1">CDC141</strain>
    </source>
</reference>